<dbReference type="InterPro" id="IPR006703">
    <property type="entry name" value="G_AIG1"/>
</dbReference>
<keyword evidence="5" id="KW-0812">Transmembrane</keyword>
<keyword evidence="9" id="KW-1002">Plastid outer membrane</keyword>
<evidence type="ECO:0000256" key="13">
    <source>
        <dbReference type="ARBA" id="ARBA00023134"/>
    </source>
</evidence>
<feature type="compositionally biased region" description="Polar residues" evidence="17">
    <location>
        <begin position="34"/>
        <end position="48"/>
    </location>
</feature>
<dbReference type="InterPro" id="IPR027417">
    <property type="entry name" value="P-loop_NTPase"/>
</dbReference>
<keyword evidence="4" id="KW-0934">Plastid</keyword>
<evidence type="ECO:0000256" key="17">
    <source>
        <dbReference type="SAM" id="MobiDB-lite"/>
    </source>
</evidence>
<keyword evidence="20" id="KW-1185">Reference proteome</keyword>
<evidence type="ECO:0000259" key="18">
    <source>
        <dbReference type="PROSITE" id="PS51720"/>
    </source>
</evidence>
<name>A0A7N0UX32_KALFE</name>
<evidence type="ECO:0000256" key="15">
    <source>
        <dbReference type="ARBA" id="ARBA00023766"/>
    </source>
</evidence>
<dbReference type="GO" id="GO:0046872">
    <property type="term" value="F:metal ion binding"/>
    <property type="evidence" value="ECO:0007669"/>
    <property type="project" value="UniProtKB-KW"/>
</dbReference>
<accession>A0A7N0UX32</accession>
<evidence type="ECO:0000256" key="5">
    <source>
        <dbReference type="ARBA" id="ARBA00022692"/>
    </source>
</evidence>
<feature type="region of interest" description="Disordered" evidence="17">
    <location>
        <begin position="69"/>
        <end position="90"/>
    </location>
</feature>
<sequence length="415" mass="45507">MKSIGEWIFSQLVSRPIVASSAPLLVSSRDGDSTDSQVEYSGSGDTTSNSLALHIENLTSDTYVENHSAPASETVGEDTNHPPKTIGGSKLDPVSRIQHLQVTFLRLLQRFGLSSDDILVAKVLYRMHLATLIKADDDANLTRADNLRVDKAKRLAAEQEASGLPPLDFSIRVLVLGRTGVGKSATINSIFGQSLAVTDAFQPGTNDVVEVMGTINGVKISVIDTPGLLPLSADSVRRNRKILLSIKRFVRKTPPDIVLYVERLDLINTSCSDLPLLKQITDVFGSGIWFNTILVMTHSSSALPEGPNGYPVNFESYAARCSDVLQNNIHQAVADSRLENPVLLVENHTHCRRNSKGEKILPNGQDWKSNFLLLCLSSKVLGDVNALMLRTKLMEFFHCLKLKKMSMISCPLLEF</sequence>
<comment type="subcellular location">
    <subcellularLocation>
        <location evidence="15">Plastid</location>
        <location evidence="15">Chloroplast outer membrane</location>
        <topology evidence="15">Single-pass membrane protein</topology>
    </subcellularLocation>
</comment>
<evidence type="ECO:0000256" key="16">
    <source>
        <dbReference type="ARBA" id="ARBA00023775"/>
    </source>
</evidence>
<dbReference type="PANTHER" id="PTHR10903">
    <property type="entry name" value="GTPASE, IMAP FAMILY MEMBER-RELATED"/>
    <property type="match status" value="1"/>
</dbReference>
<evidence type="ECO:0000256" key="12">
    <source>
        <dbReference type="ARBA" id="ARBA00022989"/>
    </source>
</evidence>
<keyword evidence="13" id="KW-0342">GTP-binding</keyword>
<comment type="similarity">
    <text evidence="16">Belongs to the TRAFAC class TrmE-Era-EngA-EngB-Septin-like GTPase superfamily. AIG1/Toc34/Toc159-like paraseptin GTPase family. TOC159 subfamily.</text>
</comment>
<reference evidence="19" key="1">
    <citation type="submission" date="2021-01" db="UniProtKB">
        <authorList>
            <consortium name="EnsemblPlants"/>
        </authorList>
    </citation>
    <scope>IDENTIFICATION</scope>
</reference>
<dbReference type="Proteomes" id="UP000594263">
    <property type="component" value="Unplaced"/>
</dbReference>
<dbReference type="SUPFAM" id="SSF52540">
    <property type="entry name" value="P-loop containing nucleoside triphosphate hydrolases"/>
    <property type="match status" value="1"/>
</dbReference>
<dbReference type="FunFam" id="3.40.50.300:FF:000413">
    <property type="entry name" value="Translocase of chloroplast 120, chloroplastic"/>
    <property type="match status" value="1"/>
</dbReference>
<evidence type="ECO:0000256" key="7">
    <source>
        <dbReference type="ARBA" id="ARBA00022741"/>
    </source>
</evidence>
<evidence type="ECO:0000256" key="6">
    <source>
        <dbReference type="ARBA" id="ARBA00022723"/>
    </source>
</evidence>
<dbReference type="Pfam" id="PF04548">
    <property type="entry name" value="AIG1"/>
    <property type="match status" value="1"/>
</dbReference>
<dbReference type="GO" id="GO:0015031">
    <property type="term" value="P:protein transport"/>
    <property type="evidence" value="ECO:0007669"/>
    <property type="project" value="UniProtKB-KW"/>
</dbReference>
<keyword evidence="2" id="KW-0813">Transport</keyword>
<evidence type="ECO:0000256" key="10">
    <source>
        <dbReference type="ARBA" id="ARBA00022842"/>
    </source>
</evidence>
<dbReference type="AlphaFoldDB" id="A0A7N0UX32"/>
<protein>
    <recommendedName>
        <fullName evidence="18">AIG1-type G domain-containing protein</fullName>
    </recommendedName>
</protein>
<dbReference type="InterPro" id="IPR045058">
    <property type="entry name" value="GIMA/IAN/Toc"/>
</dbReference>
<keyword evidence="6" id="KW-0479">Metal-binding</keyword>
<keyword evidence="11" id="KW-0653">Protein transport</keyword>
<keyword evidence="3" id="KW-0150">Chloroplast</keyword>
<dbReference type="GO" id="GO:0009707">
    <property type="term" value="C:chloroplast outer membrane"/>
    <property type="evidence" value="ECO:0007669"/>
    <property type="project" value="UniProtKB-SubCell"/>
</dbReference>
<dbReference type="Gene3D" id="3.40.50.300">
    <property type="entry name" value="P-loop containing nucleotide triphosphate hydrolases"/>
    <property type="match status" value="1"/>
</dbReference>
<keyword evidence="12" id="KW-1133">Transmembrane helix</keyword>
<dbReference type="GO" id="GO:0005525">
    <property type="term" value="F:GTP binding"/>
    <property type="evidence" value="ECO:0007669"/>
    <property type="project" value="UniProtKB-KW"/>
</dbReference>
<organism evidence="19 20">
    <name type="scientific">Kalanchoe fedtschenkoi</name>
    <name type="common">Lavender scallops</name>
    <name type="synonym">South American air plant</name>
    <dbReference type="NCBI Taxonomy" id="63787"/>
    <lineage>
        <taxon>Eukaryota</taxon>
        <taxon>Viridiplantae</taxon>
        <taxon>Streptophyta</taxon>
        <taxon>Embryophyta</taxon>
        <taxon>Tracheophyta</taxon>
        <taxon>Spermatophyta</taxon>
        <taxon>Magnoliopsida</taxon>
        <taxon>eudicotyledons</taxon>
        <taxon>Gunneridae</taxon>
        <taxon>Pentapetalae</taxon>
        <taxon>Saxifragales</taxon>
        <taxon>Crassulaceae</taxon>
        <taxon>Kalanchoe</taxon>
    </lineage>
</organism>
<dbReference type="GO" id="GO:0016787">
    <property type="term" value="F:hydrolase activity"/>
    <property type="evidence" value="ECO:0007669"/>
    <property type="project" value="UniProtKB-KW"/>
</dbReference>
<evidence type="ECO:0000256" key="1">
    <source>
        <dbReference type="ARBA" id="ARBA00001946"/>
    </source>
</evidence>
<evidence type="ECO:0000256" key="11">
    <source>
        <dbReference type="ARBA" id="ARBA00022927"/>
    </source>
</evidence>
<comment type="cofactor">
    <cofactor evidence="1">
        <name>Mg(2+)</name>
        <dbReference type="ChEBI" id="CHEBI:18420"/>
    </cofactor>
</comment>
<evidence type="ECO:0000256" key="8">
    <source>
        <dbReference type="ARBA" id="ARBA00022801"/>
    </source>
</evidence>
<evidence type="ECO:0000256" key="4">
    <source>
        <dbReference type="ARBA" id="ARBA00022640"/>
    </source>
</evidence>
<evidence type="ECO:0000256" key="2">
    <source>
        <dbReference type="ARBA" id="ARBA00022448"/>
    </source>
</evidence>
<evidence type="ECO:0000313" key="19">
    <source>
        <dbReference type="EnsemblPlants" id="Kaladp0088s0038.1.v1.1"/>
    </source>
</evidence>
<dbReference type="EnsemblPlants" id="Kaladp0088s0038.1.v1.1">
    <property type="protein sequence ID" value="Kaladp0088s0038.1.v1.1"/>
    <property type="gene ID" value="Kaladp0088s0038.v1.1"/>
</dbReference>
<evidence type="ECO:0000256" key="9">
    <source>
        <dbReference type="ARBA" id="ARBA00022805"/>
    </source>
</evidence>
<dbReference type="GO" id="GO:0045036">
    <property type="term" value="P:protein targeting to chloroplast"/>
    <property type="evidence" value="ECO:0007669"/>
    <property type="project" value="EnsemblPlants"/>
</dbReference>
<evidence type="ECO:0000313" key="20">
    <source>
        <dbReference type="Proteomes" id="UP000594263"/>
    </source>
</evidence>
<evidence type="ECO:0000256" key="14">
    <source>
        <dbReference type="ARBA" id="ARBA00023136"/>
    </source>
</evidence>
<feature type="domain" description="AIG1-type G" evidence="18">
    <location>
        <begin position="168"/>
        <end position="398"/>
    </location>
</feature>
<keyword evidence="7" id="KW-0547">Nucleotide-binding</keyword>
<dbReference type="PROSITE" id="PS51720">
    <property type="entry name" value="G_AIG1"/>
    <property type="match status" value="1"/>
</dbReference>
<evidence type="ECO:0000256" key="3">
    <source>
        <dbReference type="ARBA" id="ARBA00022528"/>
    </source>
</evidence>
<dbReference type="PANTHER" id="PTHR10903:SF68">
    <property type="entry name" value="TRANSLOCASE OF CHLOROPLAST 90, CHLOROPLASTIC"/>
    <property type="match status" value="1"/>
</dbReference>
<feature type="region of interest" description="Disordered" evidence="17">
    <location>
        <begin position="26"/>
        <end position="48"/>
    </location>
</feature>
<dbReference type="Gramene" id="Kaladp0088s0038.1.v1.1">
    <property type="protein sequence ID" value="Kaladp0088s0038.1.v1.1"/>
    <property type="gene ID" value="Kaladp0088s0038.v1.1"/>
</dbReference>
<proteinExistence type="inferred from homology"/>
<keyword evidence="10" id="KW-0460">Magnesium</keyword>
<keyword evidence="8" id="KW-0378">Hydrolase</keyword>
<keyword evidence="14" id="KW-0472">Membrane</keyword>